<reference evidence="2" key="1">
    <citation type="submission" date="2022-07" db="EMBL/GenBank/DDBJ databases">
        <title>Draft genome sequence of Zalerion maritima ATCC 34329, a (micro)plastics degrading marine fungus.</title>
        <authorList>
            <person name="Paco A."/>
            <person name="Goncalves M.F.M."/>
            <person name="Rocha-Santos T.A.P."/>
            <person name="Alves A."/>
        </authorList>
    </citation>
    <scope>NUCLEOTIDE SEQUENCE</scope>
    <source>
        <strain evidence="2">ATCC 34329</strain>
    </source>
</reference>
<evidence type="ECO:0000256" key="1">
    <source>
        <dbReference type="SAM" id="MobiDB-lite"/>
    </source>
</evidence>
<feature type="compositionally biased region" description="Basic and acidic residues" evidence="1">
    <location>
        <begin position="353"/>
        <end position="371"/>
    </location>
</feature>
<feature type="region of interest" description="Disordered" evidence="1">
    <location>
        <begin position="201"/>
        <end position="221"/>
    </location>
</feature>
<feature type="region of interest" description="Disordered" evidence="1">
    <location>
        <begin position="303"/>
        <end position="371"/>
    </location>
</feature>
<name>A0AAD5RLJ1_9PEZI</name>
<feature type="compositionally biased region" description="Pro residues" evidence="1">
    <location>
        <begin position="109"/>
        <end position="118"/>
    </location>
</feature>
<dbReference type="AlphaFoldDB" id="A0AAD5RLJ1"/>
<gene>
    <name evidence="2" type="ORF">MKZ38_004818</name>
</gene>
<feature type="compositionally biased region" description="Basic and acidic residues" evidence="1">
    <location>
        <begin position="312"/>
        <end position="345"/>
    </location>
</feature>
<evidence type="ECO:0000313" key="3">
    <source>
        <dbReference type="Proteomes" id="UP001201980"/>
    </source>
</evidence>
<dbReference type="Proteomes" id="UP001201980">
    <property type="component" value="Unassembled WGS sequence"/>
</dbReference>
<sequence length="371" mass="39792">MSQPPRPTAQDEGPHPQGISIQGPDMPITLTPAHQAAPVSPRTRYLESPSTTSLTATPSPPSGGVETDVSRLVPRYQQQHQGNAVGPAVPSPQRRTDGSKESPSSASPAQPPAPPPYSRHPGIHDAFSSFVPTGHPAPLSVAAPGRIHPHSMLARRLEPFLAHQPEEQCHEEEEEDSESPITIRILCPIRVKSDNNIIALPDPTPSPTAPTHSSRQGTGAETQLAQLRAHPDGRVGEIAQGVLAAIKESTAGNCGLPMIDENGCPRPISIEVDAGLYVEGRGNVIGTKKTIESLLDRGVLGTASAESRKRKREDGRPAHGREQDRDCRRDALGFREMNGDKENADPSHAQGECAKRMRVEVSRGEAPRRDM</sequence>
<comment type="caution">
    <text evidence="2">The sequence shown here is derived from an EMBL/GenBank/DDBJ whole genome shotgun (WGS) entry which is preliminary data.</text>
</comment>
<protein>
    <submittedName>
        <fullName evidence="2">Uncharacterized protein</fullName>
    </submittedName>
</protein>
<accession>A0AAD5RLJ1</accession>
<feature type="compositionally biased region" description="Low complexity" evidence="1">
    <location>
        <begin position="48"/>
        <end position="57"/>
    </location>
</feature>
<feature type="region of interest" description="Disordered" evidence="1">
    <location>
        <begin position="1"/>
        <end position="131"/>
    </location>
</feature>
<dbReference type="EMBL" id="JAKWBI020000284">
    <property type="protein sequence ID" value="KAJ2897264.1"/>
    <property type="molecule type" value="Genomic_DNA"/>
</dbReference>
<evidence type="ECO:0000313" key="2">
    <source>
        <dbReference type="EMBL" id="KAJ2897264.1"/>
    </source>
</evidence>
<organism evidence="2 3">
    <name type="scientific">Zalerion maritima</name>
    <dbReference type="NCBI Taxonomy" id="339359"/>
    <lineage>
        <taxon>Eukaryota</taxon>
        <taxon>Fungi</taxon>
        <taxon>Dikarya</taxon>
        <taxon>Ascomycota</taxon>
        <taxon>Pezizomycotina</taxon>
        <taxon>Sordariomycetes</taxon>
        <taxon>Lulworthiomycetidae</taxon>
        <taxon>Lulworthiales</taxon>
        <taxon>Lulworthiaceae</taxon>
        <taxon>Zalerion</taxon>
    </lineage>
</organism>
<keyword evidence="3" id="KW-1185">Reference proteome</keyword>
<proteinExistence type="predicted"/>